<keyword evidence="2" id="KW-1185">Reference proteome</keyword>
<dbReference type="OrthoDB" id="539659at2759"/>
<protein>
    <recommendedName>
        <fullName evidence="3">Universal stress protein</fullName>
    </recommendedName>
</protein>
<reference evidence="1" key="1">
    <citation type="submission" date="2021-08" db="EMBL/GenBank/DDBJ databases">
        <title>WGS assembly of Ceratopteris richardii.</title>
        <authorList>
            <person name="Marchant D.B."/>
            <person name="Chen G."/>
            <person name="Jenkins J."/>
            <person name="Shu S."/>
            <person name="Leebens-Mack J."/>
            <person name="Grimwood J."/>
            <person name="Schmutz J."/>
            <person name="Soltis P."/>
            <person name="Soltis D."/>
            <person name="Chen Z.-H."/>
        </authorList>
    </citation>
    <scope>NUCLEOTIDE SEQUENCE</scope>
    <source>
        <strain evidence="1">Whitten #5841</strain>
        <tissue evidence="1">Leaf</tissue>
    </source>
</reference>
<dbReference type="SUPFAM" id="SSF52402">
    <property type="entry name" value="Adenine nucleotide alpha hydrolases-like"/>
    <property type="match status" value="1"/>
</dbReference>
<dbReference type="PANTHER" id="PTHR36081:SF1">
    <property type="entry name" value="CELL WALL INTEGRITY_STRESS RESPONSE COMPONENT"/>
    <property type="match status" value="1"/>
</dbReference>
<gene>
    <name evidence="1" type="ORF">KP509_19G061000</name>
</gene>
<dbReference type="OMA" id="WHLKDRG"/>
<evidence type="ECO:0000313" key="2">
    <source>
        <dbReference type="Proteomes" id="UP000825935"/>
    </source>
</evidence>
<dbReference type="EMBL" id="CM035424">
    <property type="protein sequence ID" value="KAH7352731.1"/>
    <property type="molecule type" value="Genomic_DNA"/>
</dbReference>
<dbReference type="Proteomes" id="UP000825935">
    <property type="component" value="Chromosome 19"/>
</dbReference>
<evidence type="ECO:0000313" key="1">
    <source>
        <dbReference type="EMBL" id="KAH7352731.1"/>
    </source>
</evidence>
<evidence type="ECO:0008006" key="3">
    <source>
        <dbReference type="Google" id="ProtNLM"/>
    </source>
</evidence>
<comment type="caution">
    <text evidence="1">The sequence shown here is derived from an EMBL/GenBank/DDBJ whole genome shotgun (WGS) entry which is preliminary data.</text>
</comment>
<organism evidence="1 2">
    <name type="scientific">Ceratopteris richardii</name>
    <name type="common">Triangle waterfern</name>
    <dbReference type="NCBI Taxonomy" id="49495"/>
    <lineage>
        <taxon>Eukaryota</taxon>
        <taxon>Viridiplantae</taxon>
        <taxon>Streptophyta</taxon>
        <taxon>Embryophyta</taxon>
        <taxon>Tracheophyta</taxon>
        <taxon>Polypodiopsida</taxon>
        <taxon>Polypodiidae</taxon>
        <taxon>Polypodiales</taxon>
        <taxon>Pteridineae</taxon>
        <taxon>Pteridaceae</taxon>
        <taxon>Parkerioideae</taxon>
        <taxon>Ceratopteris</taxon>
    </lineage>
</organism>
<accession>A0A8T2SMJ0</accession>
<dbReference type="PANTHER" id="PTHR36081">
    <property type="entry name" value="CELL WALL INTEGRITY/STRESS RESPONSE COMPONENT"/>
    <property type="match status" value="1"/>
</dbReference>
<dbReference type="AlphaFoldDB" id="A0A8T2SMJ0"/>
<proteinExistence type="predicted"/>
<sequence>MELSLCRTVVTTPQLPRLGFGLSLLCYPRCTLRRTSHRLNRFQFSARRPSLRHITVPKATTETSSPAEGTGLYKKLLLPVIDRNPYLSEGTRQAAATTIDLAKKYGAEITVLVIDENPKESINDHDLRIQNIRWHLSQGGFEEFALLESLGEGKLPAAIIGEIADDLNLDLVVLSMESIHSKYVDGNLLPEFVPCPIMLLPL</sequence>
<name>A0A8T2SMJ0_CERRI</name>